<feature type="signal peptide" evidence="2">
    <location>
        <begin position="1"/>
        <end position="16"/>
    </location>
</feature>
<dbReference type="CDD" id="cd00298">
    <property type="entry name" value="ACD_sHsps_p23-like"/>
    <property type="match status" value="1"/>
</dbReference>
<comment type="caution">
    <text evidence="3">The sequence shown here is derived from an EMBL/GenBank/DDBJ whole genome shotgun (WGS) entry which is preliminary data.</text>
</comment>
<organism evidence="3 4">
    <name type="scientific">Leptosia nina</name>
    <dbReference type="NCBI Taxonomy" id="320188"/>
    <lineage>
        <taxon>Eukaryota</taxon>
        <taxon>Metazoa</taxon>
        <taxon>Ecdysozoa</taxon>
        <taxon>Arthropoda</taxon>
        <taxon>Hexapoda</taxon>
        <taxon>Insecta</taxon>
        <taxon>Pterygota</taxon>
        <taxon>Neoptera</taxon>
        <taxon>Endopterygota</taxon>
        <taxon>Lepidoptera</taxon>
        <taxon>Glossata</taxon>
        <taxon>Ditrysia</taxon>
        <taxon>Papilionoidea</taxon>
        <taxon>Pieridae</taxon>
        <taxon>Pierinae</taxon>
        <taxon>Leptosia</taxon>
    </lineage>
</organism>
<name>A0AAV1JDP6_9NEOP</name>
<dbReference type="AlphaFoldDB" id="A0AAV1JDP6"/>
<dbReference type="Proteomes" id="UP001497472">
    <property type="component" value="Unassembled WGS sequence"/>
</dbReference>
<feature type="compositionally biased region" description="Basic residues" evidence="1">
    <location>
        <begin position="51"/>
        <end position="60"/>
    </location>
</feature>
<reference evidence="3 4" key="1">
    <citation type="submission" date="2023-11" db="EMBL/GenBank/DDBJ databases">
        <authorList>
            <person name="Okamura Y."/>
        </authorList>
    </citation>
    <scope>NUCLEOTIDE SEQUENCE [LARGE SCALE GENOMIC DNA]</scope>
</reference>
<proteinExistence type="predicted"/>
<keyword evidence="4" id="KW-1185">Reference proteome</keyword>
<evidence type="ECO:0000313" key="3">
    <source>
        <dbReference type="EMBL" id="CAK1546615.1"/>
    </source>
</evidence>
<sequence>MYRCLLLLVCCSVVNGHWCHGDKPCPWRHGPHDFRHGPHRHLPGFFGPPHHGPHGPHRHPPFGPPPGQQGRRWDQGSGNDFESLANQFIAEDEAYLNYCNGNRNSVREVYGDDSYMLIYSVPGLKGGNVKVQIKHKLINVVANAGGTDFDDIRILPSIVDSAEARWYLDGGTIKVLLPYKIRINMEMPKRCETIDRNVINVQELPDISNLERQDPHGYAVPNFSPKAKRSQ</sequence>
<keyword evidence="2" id="KW-0732">Signal</keyword>
<dbReference type="EMBL" id="CAVLEF010000008">
    <property type="protein sequence ID" value="CAK1546615.1"/>
    <property type="molecule type" value="Genomic_DNA"/>
</dbReference>
<feature type="chain" id="PRO_5043774138" evidence="2">
    <location>
        <begin position="17"/>
        <end position="231"/>
    </location>
</feature>
<evidence type="ECO:0000313" key="4">
    <source>
        <dbReference type="Proteomes" id="UP001497472"/>
    </source>
</evidence>
<evidence type="ECO:0000256" key="1">
    <source>
        <dbReference type="SAM" id="MobiDB-lite"/>
    </source>
</evidence>
<evidence type="ECO:0000256" key="2">
    <source>
        <dbReference type="SAM" id="SignalP"/>
    </source>
</evidence>
<feature type="region of interest" description="Disordered" evidence="1">
    <location>
        <begin position="42"/>
        <end position="77"/>
    </location>
</feature>
<protein>
    <submittedName>
        <fullName evidence="3">Uncharacterized protein</fullName>
    </submittedName>
</protein>
<accession>A0AAV1JDP6</accession>
<gene>
    <name evidence="3" type="ORF">LNINA_LOCUS6172</name>
</gene>